<reference evidence="3 4" key="1">
    <citation type="submission" date="2019-06" db="EMBL/GenBank/DDBJ databases">
        <title>Sequencing the genomes of 1000 actinobacteria strains.</title>
        <authorList>
            <person name="Klenk H.-P."/>
        </authorList>
    </citation>
    <scope>NUCLEOTIDE SEQUENCE [LARGE SCALE GENOMIC DNA]</scope>
    <source>
        <strain evidence="3 4">DSM 44826</strain>
    </source>
</reference>
<evidence type="ECO:0000313" key="4">
    <source>
        <dbReference type="Proteomes" id="UP000317940"/>
    </source>
</evidence>
<evidence type="ECO:0000256" key="1">
    <source>
        <dbReference type="SAM" id="MobiDB-lite"/>
    </source>
</evidence>
<dbReference type="RefSeq" id="WP_246213736.1">
    <property type="nucleotide sequence ID" value="NZ_BAAAMZ010000007.1"/>
</dbReference>
<protein>
    <submittedName>
        <fullName evidence="3">DNA-binding MarR family transcriptional regulator</fullName>
    </submittedName>
</protein>
<dbReference type="InterPro" id="IPR052526">
    <property type="entry name" value="HTH-type_Bedaq_tolerance"/>
</dbReference>
<name>A0A561UQ50_9ACTN</name>
<keyword evidence="3" id="KW-0238">DNA-binding</keyword>
<accession>A0A561UQ50</accession>
<dbReference type="SUPFAM" id="SSF46785">
    <property type="entry name" value="Winged helix' DNA-binding domain"/>
    <property type="match status" value="1"/>
</dbReference>
<feature type="region of interest" description="Disordered" evidence="1">
    <location>
        <begin position="145"/>
        <end position="174"/>
    </location>
</feature>
<keyword evidence="4" id="KW-1185">Reference proteome</keyword>
<dbReference type="Gene3D" id="1.10.10.10">
    <property type="entry name" value="Winged helix-like DNA-binding domain superfamily/Winged helix DNA-binding domain"/>
    <property type="match status" value="1"/>
</dbReference>
<gene>
    <name evidence="3" type="ORF">FHX73_115385</name>
</gene>
<dbReference type="PANTHER" id="PTHR39515">
    <property type="entry name" value="CONSERVED PROTEIN"/>
    <property type="match status" value="1"/>
</dbReference>
<sequence length="174" mass="18251">MSGPVPGEGFDAREVARLRLAVARLYRRLSQGAAGAELTTAQLSALARIEQHGPVRVGELAVLEEVAAPTMTRTLAPLLAQELAERLADPSDGRSSLVRLSRAGTELLAQVRRERSSVLARRIATLDPADQAVLLAAVPVLERLVGPESCGPTGPTGPTGRAGARSPGRAGRPW</sequence>
<feature type="compositionally biased region" description="Low complexity" evidence="1">
    <location>
        <begin position="151"/>
        <end position="174"/>
    </location>
</feature>
<dbReference type="PANTHER" id="PTHR39515:SF2">
    <property type="entry name" value="HTH-TYPE TRANSCRIPTIONAL REGULATOR RV0880"/>
    <property type="match status" value="1"/>
</dbReference>
<dbReference type="AlphaFoldDB" id="A0A561UQ50"/>
<dbReference type="SMART" id="SM00347">
    <property type="entry name" value="HTH_MARR"/>
    <property type="match status" value="1"/>
</dbReference>
<organism evidence="3 4">
    <name type="scientific">Kitasatospora viridis</name>
    <dbReference type="NCBI Taxonomy" id="281105"/>
    <lineage>
        <taxon>Bacteria</taxon>
        <taxon>Bacillati</taxon>
        <taxon>Actinomycetota</taxon>
        <taxon>Actinomycetes</taxon>
        <taxon>Kitasatosporales</taxon>
        <taxon>Streptomycetaceae</taxon>
        <taxon>Kitasatospora</taxon>
    </lineage>
</organism>
<dbReference type="InterPro" id="IPR036388">
    <property type="entry name" value="WH-like_DNA-bd_sf"/>
</dbReference>
<evidence type="ECO:0000259" key="2">
    <source>
        <dbReference type="PROSITE" id="PS50995"/>
    </source>
</evidence>
<dbReference type="Pfam" id="PF01047">
    <property type="entry name" value="MarR"/>
    <property type="match status" value="1"/>
</dbReference>
<dbReference type="Proteomes" id="UP000317940">
    <property type="component" value="Unassembled WGS sequence"/>
</dbReference>
<feature type="domain" description="HTH marR-type" evidence="2">
    <location>
        <begin position="11"/>
        <end position="143"/>
    </location>
</feature>
<dbReference type="EMBL" id="VIWT01000001">
    <property type="protein sequence ID" value="TWG01484.1"/>
    <property type="molecule type" value="Genomic_DNA"/>
</dbReference>
<dbReference type="InterPro" id="IPR036390">
    <property type="entry name" value="WH_DNA-bd_sf"/>
</dbReference>
<dbReference type="InterPro" id="IPR000835">
    <property type="entry name" value="HTH_MarR-typ"/>
</dbReference>
<evidence type="ECO:0000313" key="3">
    <source>
        <dbReference type="EMBL" id="TWG01484.1"/>
    </source>
</evidence>
<dbReference type="PROSITE" id="PS50995">
    <property type="entry name" value="HTH_MARR_2"/>
    <property type="match status" value="1"/>
</dbReference>
<dbReference type="GO" id="GO:0003677">
    <property type="term" value="F:DNA binding"/>
    <property type="evidence" value="ECO:0007669"/>
    <property type="project" value="UniProtKB-KW"/>
</dbReference>
<dbReference type="GO" id="GO:0003700">
    <property type="term" value="F:DNA-binding transcription factor activity"/>
    <property type="evidence" value="ECO:0007669"/>
    <property type="project" value="InterPro"/>
</dbReference>
<comment type="caution">
    <text evidence="3">The sequence shown here is derived from an EMBL/GenBank/DDBJ whole genome shotgun (WGS) entry which is preliminary data.</text>
</comment>
<proteinExistence type="predicted"/>